<keyword evidence="2 7" id="KW-0812">Transmembrane</keyword>
<dbReference type="SUPFAM" id="SSF90123">
    <property type="entry name" value="ABC transporter transmembrane region"/>
    <property type="match status" value="1"/>
</dbReference>
<dbReference type="CDD" id="cd18548">
    <property type="entry name" value="ABC_6TM_Tm287_like"/>
    <property type="match status" value="1"/>
</dbReference>
<evidence type="ECO:0000259" key="9">
    <source>
        <dbReference type="PROSITE" id="PS50929"/>
    </source>
</evidence>
<name>A0ABW3YG23_9ACTN</name>
<evidence type="ECO:0000259" key="8">
    <source>
        <dbReference type="PROSITE" id="PS50893"/>
    </source>
</evidence>
<dbReference type="Proteomes" id="UP001597260">
    <property type="component" value="Unassembled WGS sequence"/>
</dbReference>
<evidence type="ECO:0000256" key="1">
    <source>
        <dbReference type="ARBA" id="ARBA00004651"/>
    </source>
</evidence>
<dbReference type="SMART" id="SM00382">
    <property type="entry name" value="AAA"/>
    <property type="match status" value="1"/>
</dbReference>
<comment type="caution">
    <text evidence="10">The sequence shown here is derived from an EMBL/GenBank/DDBJ whole genome shotgun (WGS) entry which is preliminary data.</text>
</comment>
<sequence length="577" mass="62531">MLIRLLRTRLRPYAGPLAAVVVLQLIGTMASLYLPSLNADIIDQGIALGDTGYILTTGGWMLLISAIQIACSIFAVYLGARIAMGFGRDVRSAIFHRVLSFSTREVARFGAPSLITRNTNDVQQVQMLVLMTCTMLVAAPIMCIGGVIMALREDIGLSWLMLVSVPVLALAIGAIIRRMVPQFRLMQTRIDTVNRVLREQITGIRVVRAFVREPYETERFATANQELTATALRTGRLMALIFPVVMLVLNLSSVAVLWFGAARIEADEIQVGALTAFLSYLMQILMSVMMATFMMMMVPRAAVSSERIVEVLDTESSVAPPTQPVTEVRSRGDLELRNVLFQYPGAAAPVLRDISFHAEAGKTTAIIGSTGAGKTTLLSLVPRLFDTTAGSVLVDGVDVRELDPDVLWSRIGLVPQRPYLFSGTVASNLRYGNPDATDEELWAALEVAQARDFVEAMPEGLDAPIAQGGTNVSGGQRQRLAIARALVRKPEIYLFDDSFSALDLGTDARLRAALRPIVADAAVVIVAQRVSTIADADQIIVLENGSVVGRGRHEELIDNCPTYAEIVASQLTTAAMA</sequence>
<keyword evidence="11" id="KW-1185">Reference proteome</keyword>
<dbReference type="GO" id="GO:0005524">
    <property type="term" value="F:ATP binding"/>
    <property type="evidence" value="ECO:0007669"/>
    <property type="project" value="UniProtKB-KW"/>
</dbReference>
<proteinExistence type="predicted"/>
<evidence type="ECO:0000256" key="5">
    <source>
        <dbReference type="ARBA" id="ARBA00022989"/>
    </source>
</evidence>
<feature type="transmembrane region" description="Helical" evidence="7">
    <location>
        <begin position="12"/>
        <end position="33"/>
    </location>
</feature>
<dbReference type="PROSITE" id="PS00211">
    <property type="entry name" value="ABC_TRANSPORTER_1"/>
    <property type="match status" value="1"/>
</dbReference>
<dbReference type="InterPro" id="IPR003439">
    <property type="entry name" value="ABC_transporter-like_ATP-bd"/>
</dbReference>
<feature type="transmembrane region" description="Helical" evidence="7">
    <location>
        <begin position="53"/>
        <end position="78"/>
    </location>
</feature>
<feature type="domain" description="ABC transporter" evidence="8">
    <location>
        <begin position="334"/>
        <end position="569"/>
    </location>
</feature>
<dbReference type="PROSITE" id="PS50893">
    <property type="entry name" value="ABC_TRANSPORTER_2"/>
    <property type="match status" value="1"/>
</dbReference>
<feature type="transmembrane region" description="Helical" evidence="7">
    <location>
        <begin position="237"/>
        <end position="261"/>
    </location>
</feature>
<evidence type="ECO:0000256" key="4">
    <source>
        <dbReference type="ARBA" id="ARBA00022840"/>
    </source>
</evidence>
<dbReference type="InterPro" id="IPR039421">
    <property type="entry name" value="Type_1_exporter"/>
</dbReference>
<dbReference type="Pfam" id="PF00664">
    <property type="entry name" value="ABC_membrane"/>
    <property type="match status" value="1"/>
</dbReference>
<keyword evidence="4 10" id="KW-0067">ATP-binding</keyword>
<feature type="transmembrane region" description="Helical" evidence="7">
    <location>
        <begin position="273"/>
        <end position="298"/>
    </location>
</feature>
<dbReference type="SUPFAM" id="SSF52540">
    <property type="entry name" value="P-loop containing nucleoside triphosphate hydrolases"/>
    <property type="match status" value="1"/>
</dbReference>
<evidence type="ECO:0000256" key="2">
    <source>
        <dbReference type="ARBA" id="ARBA00022692"/>
    </source>
</evidence>
<dbReference type="Pfam" id="PF00005">
    <property type="entry name" value="ABC_tran"/>
    <property type="match status" value="1"/>
</dbReference>
<dbReference type="InterPro" id="IPR017871">
    <property type="entry name" value="ABC_transporter-like_CS"/>
</dbReference>
<dbReference type="RefSeq" id="WP_377572605.1">
    <property type="nucleotide sequence ID" value="NZ_JBHTMP010000032.1"/>
</dbReference>
<evidence type="ECO:0000256" key="3">
    <source>
        <dbReference type="ARBA" id="ARBA00022741"/>
    </source>
</evidence>
<feature type="transmembrane region" description="Helical" evidence="7">
    <location>
        <begin position="127"/>
        <end position="151"/>
    </location>
</feature>
<protein>
    <submittedName>
        <fullName evidence="10">ABC transporter ATP-binding protein</fullName>
    </submittedName>
</protein>
<keyword evidence="3" id="KW-0547">Nucleotide-binding</keyword>
<dbReference type="Gene3D" id="1.20.1560.10">
    <property type="entry name" value="ABC transporter type 1, transmembrane domain"/>
    <property type="match status" value="1"/>
</dbReference>
<dbReference type="InterPro" id="IPR003593">
    <property type="entry name" value="AAA+_ATPase"/>
</dbReference>
<dbReference type="PANTHER" id="PTHR43394:SF1">
    <property type="entry name" value="ATP-BINDING CASSETTE SUB-FAMILY B MEMBER 10, MITOCHONDRIAL"/>
    <property type="match status" value="1"/>
</dbReference>
<accession>A0ABW3YG23</accession>
<keyword evidence="6 7" id="KW-0472">Membrane</keyword>
<evidence type="ECO:0000256" key="6">
    <source>
        <dbReference type="ARBA" id="ARBA00023136"/>
    </source>
</evidence>
<dbReference type="InterPro" id="IPR011527">
    <property type="entry name" value="ABC1_TM_dom"/>
</dbReference>
<evidence type="ECO:0000313" key="11">
    <source>
        <dbReference type="Proteomes" id="UP001597260"/>
    </source>
</evidence>
<organism evidence="10 11">
    <name type="scientific">Micromonospora sonneratiae</name>
    <dbReference type="NCBI Taxonomy" id="1184706"/>
    <lineage>
        <taxon>Bacteria</taxon>
        <taxon>Bacillati</taxon>
        <taxon>Actinomycetota</taxon>
        <taxon>Actinomycetes</taxon>
        <taxon>Micromonosporales</taxon>
        <taxon>Micromonosporaceae</taxon>
        <taxon>Micromonospora</taxon>
    </lineage>
</organism>
<gene>
    <name evidence="10" type="ORF">ACFQ4H_20250</name>
</gene>
<feature type="transmembrane region" description="Helical" evidence="7">
    <location>
        <begin position="157"/>
        <end position="176"/>
    </location>
</feature>
<evidence type="ECO:0000256" key="7">
    <source>
        <dbReference type="SAM" id="Phobius"/>
    </source>
</evidence>
<keyword evidence="5 7" id="KW-1133">Transmembrane helix</keyword>
<dbReference type="InterPro" id="IPR027417">
    <property type="entry name" value="P-loop_NTPase"/>
</dbReference>
<feature type="domain" description="ABC transmembrane type-1" evidence="9">
    <location>
        <begin position="18"/>
        <end position="300"/>
    </location>
</feature>
<dbReference type="PROSITE" id="PS50929">
    <property type="entry name" value="ABC_TM1F"/>
    <property type="match status" value="1"/>
</dbReference>
<evidence type="ECO:0000313" key="10">
    <source>
        <dbReference type="EMBL" id="MFD1323424.1"/>
    </source>
</evidence>
<dbReference type="InterPro" id="IPR036640">
    <property type="entry name" value="ABC1_TM_sf"/>
</dbReference>
<dbReference type="EMBL" id="JBHTMP010000032">
    <property type="protein sequence ID" value="MFD1323424.1"/>
    <property type="molecule type" value="Genomic_DNA"/>
</dbReference>
<reference evidence="11" key="1">
    <citation type="journal article" date="2019" name="Int. J. Syst. Evol. Microbiol.">
        <title>The Global Catalogue of Microorganisms (GCM) 10K type strain sequencing project: providing services to taxonomists for standard genome sequencing and annotation.</title>
        <authorList>
            <consortium name="The Broad Institute Genomics Platform"/>
            <consortium name="The Broad Institute Genome Sequencing Center for Infectious Disease"/>
            <person name="Wu L."/>
            <person name="Ma J."/>
        </authorList>
    </citation>
    <scope>NUCLEOTIDE SEQUENCE [LARGE SCALE GENOMIC DNA]</scope>
    <source>
        <strain evidence="11">JCM 31037</strain>
    </source>
</reference>
<comment type="subcellular location">
    <subcellularLocation>
        <location evidence="1">Cell membrane</location>
        <topology evidence="1">Multi-pass membrane protein</topology>
    </subcellularLocation>
</comment>
<dbReference type="Gene3D" id="3.40.50.300">
    <property type="entry name" value="P-loop containing nucleotide triphosphate hydrolases"/>
    <property type="match status" value="1"/>
</dbReference>
<dbReference type="PANTHER" id="PTHR43394">
    <property type="entry name" value="ATP-DEPENDENT PERMEASE MDL1, MITOCHONDRIAL"/>
    <property type="match status" value="1"/>
</dbReference>